<dbReference type="InParanoid" id="J0WPQ1"/>
<evidence type="ECO:0000256" key="1">
    <source>
        <dbReference type="SAM" id="MobiDB-lite"/>
    </source>
</evidence>
<evidence type="ECO:0000313" key="3">
    <source>
        <dbReference type="Proteomes" id="UP000006514"/>
    </source>
</evidence>
<proteinExistence type="predicted"/>
<organism evidence="2 3">
    <name type="scientific">Auricularia subglabra (strain TFB-10046 / SS5)</name>
    <name type="common">White-rot fungus</name>
    <name type="synonym">Auricularia delicata (strain TFB10046)</name>
    <dbReference type="NCBI Taxonomy" id="717982"/>
    <lineage>
        <taxon>Eukaryota</taxon>
        <taxon>Fungi</taxon>
        <taxon>Dikarya</taxon>
        <taxon>Basidiomycota</taxon>
        <taxon>Agaricomycotina</taxon>
        <taxon>Agaricomycetes</taxon>
        <taxon>Auriculariales</taxon>
        <taxon>Auriculariaceae</taxon>
        <taxon>Auricularia</taxon>
    </lineage>
</organism>
<dbReference type="KEGG" id="adl:AURDEDRAFT_177078"/>
<reference evidence="3" key="1">
    <citation type="journal article" date="2012" name="Science">
        <title>The Paleozoic origin of enzymatic lignin decomposition reconstructed from 31 fungal genomes.</title>
        <authorList>
            <person name="Floudas D."/>
            <person name="Binder M."/>
            <person name="Riley R."/>
            <person name="Barry K."/>
            <person name="Blanchette R.A."/>
            <person name="Henrissat B."/>
            <person name="Martinez A.T."/>
            <person name="Otillar R."/>
            <person name="Spatafora J.W."/>
            <person name="Yadav J.S."/>
            <person name="Aerts A."/>
            <person name="Benoit I."/>
            <person name="Boyd A."/>
            <person name="Carlson A."/>
            <person name="Copeland A."/>
            <person name="Coutinho P.M."/>
            <person name="de Vries R.P."/>
            <person name="Ferreira P."/>
            <person name="Findley K."/>
            <person name="Foster B."/>
            <person name="Gaskell J."/>
            <person name="Glotzer D."/>
            <person name="Gorecki P."/>
            <person name="Heitman J."/>
            <person name="Hesse C."/>
            <person name="Hori C."/>
            <person name="Igarashi K."/>
            <person name="Jurgens J.A."/>
            <person name="Kallen N."/>
            <person name="Kersten P."/>
            <person name="Kohler A."/>
            <person name="Kuees U."/>
            <person name="Kumar T.K.A."/>
            <person name="Kuo A."/>
            <person name="LaButti K."/>
            <person name="Larrondo L.F."/>
            <person name="Lindquist E."/>
            <person name="Ling A."/>
            <person name="Lombard V."/>
            <person name="Lucas S."/>
            <person name="Lundell T."/>
            <person name="Martin R."/>
            <person name="McLaughlin D.J."/>
            <person name="Morgenstern I."/>
            <person name="Morin E."/>
            <person name="Murat C."/>
            <person name="Nagy L.G."/>
            <person name="Nolan M."/>
            <person name="Ohm R.A."/>
            <person name="Patyshakuliyeva A."/>
            <person name="Rokas A."/>
            <person name="Ruiz-Duenas F.J."/>
            <person name="Sabat G."/>
            <person name="Salamov A."/>
            <person name="Samejima M."/>
            <person name="Schmutz J."/>
            <person name="Slot J.C."/>
            <person name="St John F."/>
            <person name="Stenlid J."/>
            <person name="Sun H."/>
            <person name="Sun S."/>
            <person name="Syed K."/>
            <person name="Tsang A."/>
            <person name="Wiebenga A."/>
            <person name="Young D."/>
            <person name="Pisabarro A."/>
            <person name="Eastwood D.C."/>
            <person name="Martin F."/>
            <person name="Cullen D."/>
            <person name="Grigoriev I.V."/>
            <person name="Hibbett D.S."/>
        </authorList>
    </citation>
    <scope>NUCLEOTIDE SEQUENCE [LARGE SCALE GENOMIC DNA]</scope>
    <source>
        <strain evidence="3">TFB10046</strain>
    </source>
</reference>
<dbReference type="AlphaFoldDB" id="J0WPQ1"/>
<protein>
    <submittedName>
        <fullName evidence="2">Uncharacterized protein</fullName>
    </submittedName>
</protein>
<feature type="region of interest" description="Disordered" evidence="1">
    <location>
        <begin position="256"/>
        <end position="317"/>
    </location>
</feature>
<dbReference type="EMBL" id="JH688066">
    <property type="protein sequence ID" value="EJD33857.1"/>
    <property type="molecule type" value="Genomic_DNA"/>
</dbReference>
<feature type="region of interest" description="Disordered" evidence="1">
    <location>
        <begin position="98"/>
        <end position="128"/>
    </location>
</feature>
<feature type="compositionally biased region" description="Low complexity" evidence="1">
    <location>
        <begin position="294"/>
        <end position="305"/>
    </location>
</feature>
<sequence>MSSVAHPNPFSAIDPDAGRAIQPGGAADQGTVPAPVDAAEDEADVYVPDTQYPQPVTNEPATTRDELDVGSTTDSAADAAADVAAGAAAAAATDVAPASPVTGQTRPLVLTPSSKDAQAKTLKNRSASLGSDNATRWAALGGPLATEPHTGRVIARFPASHGPTVELSHINYGEGVDPKMKFRSALEYMHDSNDIPRSGSNTHAAATSLPSRPLGAPRTSIGLSKSRVAEHLHAIAEEGEAVVAAKKFIKTEPLEQYLRRDPQRSSQHARGREESPIRIPSSSSSHAEDYTARPAYPFAQPQPQFSRSPSVAPEAPRGFGGFGGFFPGFGGQMGDDHMSMTDDGDPADDERVKPVPRPSGIPVHQVLMTEKILYTARLVADELGYSSVPVNACSAPVPIDGMAENAAIVGIPAESIVYFENKAGENVIFELWSINGRRAYHFSVDDQIGYLQHILDRMFLERFPDHRIMISHLFSPEAPTSRNAPRARQCLFMGHGLHERQAVILLSARFWTAAGANFATHGIREARSSYTTSFGGVRSDDLDEMTDVAKASVKTAPALRAFFATRFDDDDPERITQALEHIAENCIHLRSRQVRPSGHNSDITQWSVYAELDDVLTADDIAAFTTAMKKVSFSHVQHGKSTILTWICRMCHAISHDAVACEAHLVLKWPLLLEAPQGARGPIQNNAARRGNFPAPRH</sequence>
<accession>J0WPQ1</accession>
<feature type="region of interest" description="Disordered" evidence="1">
    <location>
        <begin position="1"/>
        <end position="75"/>
    </location>
</feature>
<name>J0WPQ1_AURST</name>
<feature type="region of interest" description="Disordered" evidence="1">
    <location>
        <begin position="194"/>
        <end position="217"/>
    </location>
</feature>
<gene>
    <name evidence="2" type="ORF">AURDEDRAFT_177078</name>
</gene>
<feature type="compositionally biased region" description="Polar residues" evidence="1">
    <location>
        <begin position="198"/>
        <end position="210"/>
    </location>
</feature>
<feature type="compositionally biased region" description="Polar residues" evidence="1">
    <location>
        <begin position="51"/>
        <end position="61"/>
    </location>
</feature>
<keyword evidence="3" id="KW-1185">Reference proteome</keyword>
<dbReference type="Proteomes" id="UP000006514">
    <property type="component" value="Unassembled WGS sequence"/>
</dbReference>
<evidence type="ECO:0000313" key="2">
    <source>
        <dbReference type="EMBL" id="EJD33857.1"/>
    </source>
</evidence>